<dbReference type="SUPFAM" id="SSF56925">
    <property type="entry name" value="OMPA-like"/>
    <property type="match status" value="1"/>
</dbReference>
<name>A0A0B3XYU4_9ALTE</name>
<dbReference type="Proteomes" id="UP000031197">
    <property type="component" value="Unassembled WGS sequence"/>
</dbReference>
<feature type="domain" description="Outer membrane protein beta-barrel" evidence="3">
    <location>
        <begin position="16"/>
        <end position="198"/>
    </location>
</feature>
<evidence type="ECO:0000313" key="4">
    <source>
        <dbReference type="EMBL" id="KHT44733.1"/>
    </source>
</evidence>
<dbReference type="Pfam" id="PF13505">
    <property type="entry name" value="OMP_b-brl"/>
    <property type="match status" value="1"/>
</dbReference>
<dbReference type="AlphaFoldDB" id="A0A0B3XYU4"/>
<feature type="signal peptide" evidence="2">
    <location>
        <begin position="1"/>
        <end position="27"/>
    </location>
</feature>
<keyword evidence="5" id="KW-1185">Reference proteome</keyword>
<evidence type="ECO:0000256" key="2">
    <source>
        <dbReference type="SAM" id="SignalP"/>
    </source>
</evidence>
<dbReference type="EMBL" id="JWLW01000066">
    <property type="protein sequence ID" value="KHT44733.1"/>
    <property type="molecule type" value="Genomic_DNA"/>
</dbReference>
<accession>A0A0B3XYU4</accession>
<dbReference type="InterPro" id="IPR011250">
    <property type="entry name" value="OMP/PagP_B-barrel"/>
</dbReference>
<feature type="chain" id="PRO_5002084628" evidence="2">
    <location>
        <begin position="28"/>
        <end position="198"/>
    </location>
</feature>
<organism evidence="4 5">
    <name type="scientific">Alteromonas marina</name>
    <dbReference type="NCBI Taxonomy" id="203795"/>
    <lineage>
        <taxon>Bacteria</taxon>
        <taxon>Pseudomonadati</taxon>
        <taxon>Pseudomonadota</taxon>
        <taxon>Gammaproteobacteria</taxon>
        <taxon>Alteromonadales</taxon>
        <taxon>Alteromonadaceae</taxon>
        <taxon>Alteromonas/Salinimonas group</taxon>
        <taxon>Alteromonas</taxon>
    </lineage>
</organism>
<reference evidence="4 5" key="1">
    <citation type="submission" date="2014-12" db="EMBL/GenBank/DDBJ databases">
        <title>Genome sequencing of Alteromonas marina AD001.</title>
        <authorList>
            <person name="Adrian T.G.S."/>
            <person name="Chan K.G."/>
        </authorList>
    </citation>
    <scope>NUCLEOTIDE SEQUENCE [LARGE SCALE GENOMIC DNA]</scope>
    <source>
        <strain evidence="4 5">AD001</strain>
    </source>
</reference>
<evidence type="ECO:0000256" key="1">
    <source>
        <dbReference type="ARBA" id="ARBA00022729"/>
    </source>
</evidence>
<protein>
    <submittedName>
        <fullName evidence="4">Membrane protein</fullName>
    </submittedName>
</protein>
<dbReference type="OrthoDB" id="7620169at2"/>
<gene>
    <name evidence="4" type="ORF">RJ41_17720</name>
</gene>
<keyword evidence="1 2" id="KW-0732">Signal</keyword>
<evidence type="ECO:0000259" key="3">
    <source>
        <dbReference type="Pfam" id="PF13505"/>
    </source>
</evidence>
<dbReference type="InterPro" id="IPR027385">
    <property type="entry name" value="Beta-barrel_OMP"/>
</dbReference>
<sequence>MKNTLKTLTGIAAVASLSAMASFGAHAQSNQIEAKDSGFYVGGNYGYLRVEGEDDFDDDKDVWQGLVGYKFNEWIAIEGGYIDFGDYGNDIAGAETDGYTAAIKGILPLTERFSLYAKAGQLWSETEYNFAGISRDNDDESLFVGAGLSYAVTSNFLVNAEYTVYDTELDADEAFDDIDDTDFETDLKQASIGVEYRF</sequence>
<evidence type="ECO:0000313" key="5">
    <source>
        <dbReference type="Proteomes" id="UP000031197"/>
    </source>
</evidence>
<dbReference type="Gene3D" id="2.40.160.20">
    <property type="match status" value="1"/>
</dbReference>
<dbReference type="RefSeq" id="WP_039223688.1">
    <property type="nucleotide sequence ID" value="NZ_JWLW01000066.1"/>
</dbReference>
<proteinExistence type="predicted"/>
<comment type="caution">
    <text evidence="4">The sequence shown here is derived from an EMBL/GenBank/DDBJ whole genome shotgun (WGS) entry which is preliminary data.</text>
</comment>